<dbReference type="GO" id="GO:0160016">
    <property type="term" value="F:CCACCA tRNA nucleotidyltransferase activity"/>
    <property type="evidence" value="ECO:0007669"/>
    <property type="project" value="RHEA"/>
</dbReference>
<dbReference type="SUPFAM" id="SSF81891">
    <property type="entry name" value="Poly A polymerase C-terminal region-like"/>
    <property type="match status" value="1"/>
</dbReference>
<keyword evidence="4 11" id="KW-0548">Nucleotidyltransferase</keyword>
<dbReference type="GO" id="GO:0001680">
    <property type="term" value="P:tRNA 3'-terminal CCA addition"/>
    <property type="evidence" value="ECO:0007669"/>
    <property type="project" value="UniProtKB-UniRule"/>
</dbReference>
<dbReference type="CDD" id="cd05398">
    <property type="entry name" value="NT_ClassII-CCAase"/>
    <property type="match status" value="1"/>
</dbReference>
<dbReference type="Pfam" id="PF13735">
    <property type="entry name" value="tRNA_NucTran2_2"/>
    <property type="match status" value="1"/>
</dbReference>
<evidence type="ECO:0000256" key="4">
    <source>
        <dbReference type="ARBA" id="ARBA00022695"/>
    </source>
</evidence>
<dbReference type="InterPro" id="IPR023068">
    <property type="entry name" value="CCA-adding_enz_firmicutes"/>
</dbReference>
<dbReference type="Pfam" id="PF01743">
    <property type="entry name" value="PolyA_pol"/>
    <property type="match status" value="1"/>
</dbReference>
<dbReference type="AlphaFoldDB" id="A0A0R2I162"/>
<feature type="binding site" evidence="11">
    <location>
        <position position="168"/>
    </location>
    <ligand>
        <name>CTP</name>
        <dbReference type="ChEBI" id="CHEBI:37563"/>
    </ligand>
</feature>
<dbReference type="GO" id="GO:0042245">
    <property type="term" value="P:RNA repair"/>
    <property type="evidence" value="ECO:0007669"/>
    <property type="project" value="UniProtKB-KW"/>
</dbReference>
<dbReference type="InterPro" id="IPR032828">
    <property type="entry name" value="PolyA_RNA-bd"/>
</dbReference>
<dbReference type="PANTHER" id="PTHR46173:SF1">
    <property type="entry name" value="CCA TRNA NUCLEOTIDYLTRANSFERASE 1, MITOCHONDRIAL"/>
    <property type="match status" value="1"/>
</dbReference>
<evidence type="ECO:0000259" key="12">
    <source>
        <dbReference type="Pfam" id="PF01743"/>
    </source>
</evidence>
<evidence type="ECO:0000256" key="8">
    <source>
        <dbReference type="ARBA" id="ARBA00022840"/>
    </source>
</evidence>
<evidence type="ECO:0000256" key="9">
    <source>
        <dbReference type="ARBA" id="ARBA00022842"/>
    </source>
</evidence>
<dbReference type="InterPro" id="IPR032810">
    <property type="entry name" value="CCA-adding_enz_C"/>
</dbReference>
<evidence type="ECO:0000313" key="15">
    <source>
        <dbReference type="EMBL" id="KRN58865.1"/>
    </source>
</evidence>
<dbReference type="GO" id="GO:0005524">
    <property type="term" value="F:ATP binding"/>
    <property type="evidence" value="ECO:0007669"/>
    <property type="project" value="UniProtKB-UniRule"/>
</dbReference>
<feature type="domain" description="tRNA nucleotidyltransferase/poly(A) polymerase RNA and SrmB- binding" evidence="13">
    <location>
        <begin position="174"/>
        <end position="232"/>
    </location>
</feature>
<dbReference type="HAMAP" id="MF_01263">
    <property type="entry name" value="CCA_bact_type3"/>
    <property type="match status" value="1"/>
</dbReference>
<comment type="miscellaneous">
    <text evidence="11">A single active site specifically recognizes both ATP and CTP and is responsible for their addition.</text>
</comment>
<comment type="similarity">
    <text evidence="11">Belongs to the tRNA nucleotidyltransferase/poly(A) polymerase family. Bacterial CCA-adding enzyme type 3 subfamily.</text>
</comment>
<dbReference type="PANTHER" id="PTHR46173">
    <property type="entry name" value="CCA TRNA NUCLEOTIDYLTRANSFERASE 1, MITOCHONDRIAL"/>
    <property type="match status" value="1"/>
</dbReference>
<dbReference type="GO" id="GO:0000287">
    <property type="term" value="F:magnesium ion binding"/>
    <property type="evidence" value="ECO:0007669"/>
    <property type="project" value="UniProtKB-UniRule"/>
</dbReference>
<feature type="binding site" evidence="11">
    <location>
        <position position="47"/>
    </location>
    <ligand>
        <name>Mg(2+)</name>
        <dbReference type="ChEBI" id="CHEBI:18420"/>
    </ligand>
</feature>
<keyword evidence="10 11" id="KW-0694">RNA-binding</keyword>
<dbReference type="Proteomes" id="UP000050934">
    <property type="component" value="Unassembled WGS sequence"/>
</dbReference>
<dbReference type="Gene3D" id="3.30.460.10">
    <property type="entry name" value="Beta Polymerase, domain 2"/>
    <property type="match status" value="1"/>
</dbReference>
<feature type="domain" description="CCA-adding enzyme C-terminal" evidence="14">
    <location>
        <begin position="250"/>
        <end position="395"/>
    </location>
</feature>
<feature type="binding site" evidence="11">
    <location>
        <position position="165"/>
    </location>
    <ligand>
        <name>CTP</name>
        <dbReference type="ChEBI" id="CHEBI:37563"/>
    </ligand>
</feature>
<keyword evidence="7 11" id="KW-0692">RNA repair</keyword>
<evidence type="ECO:0000256" key="5">
    <source>
        <dbReference type="ARBA" id="ARBA00022723"/>
    </source>
</evidence>
<dbReference type="RefSeq" id="WP_057741120.1">
    <property type="nucleotide sequence ID" value="NZ_JQBW01000009.1"/>
</dbReference>
<dbReference type="InterPro" id="IPR043519">
    <property type="entry name" value="NT_sf"/>
</dbReference>
<dbReference type="SUPFAM" id="SSF81301">
    <property type="entry name" value="Nucleotidyltransferase"/>
    <property type="match status" value="1"/>
</dbReference>
<feature type="domain" description="Poly A polymerase head" evidence="12">
    <location>
        <begin position="27"/>
        <end position="146"/>
    </location>
</feature>
<dbReference type="Gene3D" id="1.20.58.560">
    <property type="match status" value="1"/>
</dbReference>
<comment type="cofactor">
    <cofactor evidence="1 11">
        <name>Mg(2+)</name>
        <dbReference type="ChEBI" id="CHEBI:18420"/>
    </cofactor>
</comment>
<comment type="function">
    <text evidence="11">Catalyzes the addition and repair of the essential 3'-terminal CCA sequence in tRNAs without using a nucleic acid template. Adds these three nucleotides in the order of C, C, and A to the tRNA nucleotide-73, using CTP and ATP as substrates and producing inorganic pyrophosphate. tRNA 3'-terminal CCA addition is required both for tRNA processing and repair. Also involved in tRNA surveillance by mediating tandem CCA addition to generate a CCACCA at the 3' terminus of unstable tRNAs. While stable tRNAs receive only 3'-terminal CCA, unstable tRNAs are marked with CCACCA and rapidly degraded.</text>
</comment>
<keyword evidence="9 11" id="KW-0460">Magnesium</keyword>
<keyword evidence="6 11" id="KW-0547">Nucleotide-binding</keyword>
<evidence type="ECO:0000256" key="10">
    <source>
        <dbReference type="ARBA" id="ARBA00022884"/>
    </source>
</evidence>
<keyword evidence="3 11" id="KW-0819">tRNA processing</keyword>
<dbReference type="GO" id="GO:0000049">
    <property type="term" value="F:tRNA binding"/>
    <property type="evidence" value="ECO:0007669"/>
    <property type="project" value="UniProtKB-UniRule"/>
</dbReference>
<dbReference type="Pfam" id="PF12627">
    <property type="entry name" value="PolyA_pol_RNAbd"/>
    <property type="match status" value="1"/>
</dbReference>
<comment type="catalytic activity">
    <reaction evidence="11">
        <text>a tRNA precursor + 2 CTP + ATP = a tRNA with a 3' CCA end + 3 diphosphate</text>
        <dbReference type="Rhea" id="RHEA:14433"/>
        <dbReference type="Rhea" id="RHEA-COMP:10465"/>
        <dbReference type="Rhea" id="RHEA-COMP:10468"/>
        <dbReference type="ChEBI" id="CHEBI:30616"/>
        <dbReference type="ChEBI" id="CHEBI:33019"/>
        <dbReference type="ChEBI" id="CHEBI:37563"/>
        <dbReference type="ChEBI" id="CHEBI:74896"/>
        <dbReference type="ChEBI" id="CHEBI:83071"/>
        <dbReference type="EC" id="2.7.7.72"/>
    </reaction>
</comment>
<dbReference type="Gene3D" id="1.10.110.30">
    <property type="match status" value="1"/>
</dbReference>
<feature type="binding site" evidence="11">
    <location>
        <position position="162"/>
    </location>
    <ligand>
        <name>ATP</name>
        <dbReference type="ChEBI" id="CHEBI:30616"/>
    </ligand>
</feature>
<organism evidence="15 16">
    <name type="scientific">Limosilactobacillus secaliphilus</name>
    <dbReference type="NCBI Taxonomy" id="396268"/>
    <lineage>
        <taxon>Bacteria</taxon>
        <taxon>Bacillati</taxon>
        <taxon>Bacillota</taxon>
        <taxon>Bacilli</taxon>
        <taxon>Lactobacillales</taxon>
        <taxon>Lactobacillaceae</taxon>
        <taxon>Limosilactobacillus</taxon>
    </lineage>
</organism>
<evidence type="ECO:0000256" key="6">
    <source>
        <dbReference type="ARBA" id="ARBA00022741"/>
    </source>
</evidence>
<gene>
    <name evidence="11" type="primary">cca</name>
    <name evidence="15" type="ORF">IV45_GL000492</name>
</gene>
<feature type="binding site" evidence="11">
    <location>
        <position position="168"/>
    </location>
    <ligand>
        <name>ATP</name>
        <dbReference type="ChEBI" id="CHEBI:30616"/>
    </ligand>
</feature>
<evidence type="ECO:0000256" key="2">
    <source>
        <dbReference type="ARBA" id="ARBA00022679"/>
    </source>
</evidence>
<evidence type="ECO:0000259" key="14">
    <source>
        <dbReference type="Pfam" id="PF13735"/>
    </source>
</evidence>
<protein>
    <recommendedName>
        <fullName evidence="11">CCA-adding enzyme</fullName>
        <ecNumber evidence="11">2.7.7.72</ecNumber>
    </recommendedName>
    <alternativeName>
        <fullName evidence="11">CCA tRNA nucleotidyltransferase</fullName>
    </alternativeName>
    <alternativeName>
        <fullName evidence="11">tRNA CCA-pyrophosphorylase</fullName>
    </alternativeName>
    <alternativeName>
        <fullName evidence="11">tRNA adenylyl-/cytidylyl- transferase</fullName>
    </alternativeName>
    <alternativeName>
        <fullName evidence="11">tRNA nucleotidyltransferase</fullName>
    </alternativeName>
    <alternativeName>
        <fullName evidence="11">tRNA-NT</fullName>
    </alternativeName>
</protein>
<keyword evidence="8 11" id="KW-0067">ATP-binding</keyword>
<feature type="binding site" evidence="11">
    <location>
        <position position="159"/>
    </location>
    <ligand>
        <name>ATP</name>
        <dbReference type="ChEBI" id="CHEBI:30616"/>
    </ligand>
</feature>
<dbReference type="EMBL" id="JQBW01000009">
    <property type="protein sequence ID" value="KRN58865.1"/>
    <property type="molecule type" value="Genomic_DNA"/>
</dbReference>
<keyword evidence="16" id="KW-1185">Reference proteome</keyword>
<comment type="catalytic activity">
    <reaction evidence="11">
        <text>a tRNA with a 3' CCA end + 2 CTP + ATP = a tRNA with a 3' CCACCA end + 3 diphosphate</text>
        <dbReference type="Rhea" id="RHEA:76235"/>
        <dbReference type="Rhea" id="RHEA-COMP:10468"/>
        <dbReference type="Rhea" id="RHEA-COMP:18655"/>
        <dbReference type="ChEBI" id="CHEBI:30616"/>
        <dbReference type="ChEBI" id="CHEBI:33019"/>
        <dbReference type="ChEBI" id="CHEBI:37563"/>
        <dbReference type="ChEBI" id="CHEBI:83071"/>
        <dbReference type="ChEBI" id="CHEBI:195187"/>
    </reaction>
</comment>
<name>A0A0R2I162_9LACO</name>
<evidence type="ECO:0000259" key="13">
    <source>
        <dbReference type="Pfam" id="PF12627"/>
    </source>
</evidence>
<feature type="binding site" evidence="11">
    <location>
        <position position="35"/>
    </location>
    <ligand>
        <name>CTP</name>
        <dbReference type="ChEBI" id="CHEBI:37563"/>
    </ligand>
</feature>
<comment type="caution">
    <text evidence="15">The sequence shown here is derived from an EMBL/GenBank/DDBJ whole genome shotgun (WGS) entry which is preliminary data.</text>
</comment>
<reference evidence="15 16" key="1">
    <citation type="journal article" date="2015" name="Genome Announc.">
        <title>Expanding the biotechnology potential of lactobacilli through comparative genomics of 213 strains and associated genera.</title>
        <authorList>
            <person name="Sun Z."/>
            <person name="Harris H.M."/>
            <person name="McCann A."/>
            <person name="Guo C."/>
            <person name="Argimon S."/>
            <person name="Zhang W."/>
            <person name="Yang X."/>
            <person name="Jeffery I.B."/>
            <person name="Cooney J.C."/>
            <person name="Kagawa T.F."/>
            <person name="Liu W."/>
            <person name="Song Y."/>
            <person name="Salvetti E."/>
            <person name="Wrobel A."/>
            <person name="Rasinkangas P."/>
            <person name="Parkhill J."/>
            <person name="Rea M.C."/>
            <person name="O'Sullivan O."/>
            <person name="Ritari J."/>
            <person name="Douillard F.P."/>
            <person name="Paul Ross R."/>
            <person name="Yang R."/>
            <person name="Briner A.E."/>
            <person name="Felis G.E."/>
            <person name="de Vos W.M."/>
            <person name="Barrangou R."/>
            <person name="Klaenhammer T.R."/>
            <person name="Caufield P.W."/>
            <person name="Cui Y."/>
            <person name="Zhang H."/>
            <person name="O'Toole P.W."/>
        </authorList>
    </citation>
    <scope>NUCLEOTIDE SEQUENCE [LARGE SCALE GENOMIC DNA]</scope>
    <source>
        <strain evidence="15 16">DSM 17896</strain>
    </source>
</reference>
<evidence type="ECO:0000256" key="3">
    <source>
        <dbReference type="ARBA" id="ARBA00022694"/>
    </source>
</evidence>
<feature type="binding site" evidence="11">
    <location>
        <position position="35"/>
    </location>
    <ligand>
        <name>ATP</name>
        <dbReference type="ChEBI" id="CHEBI:30616"/>
    </ligand>
</feature>
<feature type="binding site" evidence="11">
    <location>
        <position position="32"/>
    </location>
    <ligand>
        <name>ATP</name>
        <dbReference type="ChEBI" id="CHEBI:30616"/>
    </ligand>
</feature>
<dbReference type="OrthoDB" id="9805698at2"/>
<sequence>MQLTNLPAIFEPARPVLQQIENAGYEAYFVGGCVRDTILGDHIHDIDIATSAYPSEIKQIFKRTVDTGIEHGTVMILDHGEGYETTTFRTESGYQDFRRPDKVTFVRSLSEDLKRRDFTINALAMKENGQVIDLFDGLSDLKKRLIKAVGDPEARFHEDALRMMRAVRFASKLDFAIDPATVTGIQDNASLLEKIAVERTQVEMEKLLLGQNPPRGLKAMINTGLYQYCPDLSDHEAGLQRLAQCTHWPLTTNKAAWGALLFAIGISAKQSSRFLRDWKLSNDLISAERAILIFLKCAVDQKVTAWDLFECGQNNLDAASEIALLFDFDQGEVKSWHDQYQQLAIHDRHELAINGGQLLKNTSLTPGPKMGKILDRLLRDVVAGKVANSAPALLKYSEQLINQGDL</sequence>
<evidence type="ECO:0000256" key="11">
    <source>
        <dbReference type="HAMAP-Rule" id="MF_01263"/>
    </source>
</evidence>
<feature type="binding site" evidence="11">
    <location>
        <position position="116"/>
    </location>
    <ligand>
        <name>CTP</name>
        <dbReference type="ChEBI" id="CHEBI:37563"/>
    </ligand>
</feature>
<accession>A0A0R2I162</accession>
<dbReference type="PATRIC" id="fig|396268.3.peg.499"/>
<dbReference type="STRING" id="396268.IV45_GL000492"/>
<feature type="binding site" evidence="11">
    <location>
        <position position="165"/>
    </location>
    <ligand>
        <name>ATP</name>
        <dbReference type="ChEBI" id="CHEBI:30616"/>
    </ligand>
</feature>
<feature type="binding site" evidence="11">
    <location>
        <position position="159"/>
    </location>
    <ligand>
        <name>CTP</name>
        <dbReference type="ChEBI" id="CHEBI:37563"/>
    </ligand>
</feature>
<dbReference type="NCBIfam" id="NF009814">
    <property type="entry name" value="PRK13299.1"/>
    <property type="match status" value="1"/>
</dbReference>
<dbReference type="InterPro" id="IPR050264">
    <property type="entry name" value="Bact_CCA-adding_enz_type3_sf"/>
</dbReference>
<comment type="subunit">
    <text evidence="11">Homodimer.</text>
</comment>
<evidence type="ECO:0000256" key="1">
    <source>
        <dbReference type="ARBA" id="ARBA00001946"/>
    </source>
</evidence>
<keyword evidence="2 11" id="KW-0808">Transferase</keyword>
<dbReference type="EC" id="2.7.7.72" evidence="11"/>
<dbReference type="GO" id="GO:0004810">
    <property type="term" value="F:CCA tRNA nucleotidyltransferase activity"/>
    <property type="evidence" value="ECO:0007669"/>
    <property type="project" value="UniProtKB-UniRule"/>
</dbReference>
<evidence type="ECO:0000313" key="16">
    <source>
        <dbReference type="Proteomes" id="UP000050934"/>
    </source>
</evidence>
<evidence type="ECO:0000256" key="7">
    <source>
        <dbReference type="ARBA" id="ARBA00022800"/>
    </source>
</evidence>
<dbReference type="Gene3D" id="1.10.246.80">
    <property type="match status" value="1"/>
</dbReference>
<feature type="binding site" evidence="11">
    <location>
        <position position="162"/>
    </location>
    <ligand>
        <name>CTP</name>
        <dbReference type="ChEBI" id="CHEBI:37563"/>
    </ligand>
</feature>
<keyword evidence="5 11" id="KW-0479">Metal-binding</keyword>
<proteinExistence type="inferred from homology"/>
<feature type="binding site" evidence="11">
    <location>
        <position position="45"/>
    </location>
    <ligand>
        <name>Mg(2+)</name>
        <dbReference type="ChEBI" id="CHEBI:18420"/>
    </ligand>
</feature>
<dbReference type="InterPro" id="IPR002646">
    <property type="entry name" value="PolA_pol_head_dom"/>
</dbReference>
<feature type="binding site" evidence="11">
    <location>
        <position position="116"/>
    </location>
    <ligand>
        <name>ATP</name>
        <dbReference type="ChEBI" id="CHEBI:30616"/>
    </ligand>
</feature>
<feature type="binding site" evidence="11">
    <location>
        <position position="32"/>
    </location>
    <ligand>
        <name>CTP</name>
        <dbReference type="ChEBI" id="CHEBI:37563"/>
    </ligand>
</feature>